<dbReference type="PROSITE" id="PS50112">
    <property type="entry name" value="PAS"/>
    <property type="match status" value="1"/>
</dbReference>
<dbReference type="Gene3D" id="1.10.287.130">
    <property type="match status" value="1"/>
</dbReference>
<evidence type="ECO:0000259" key="21">
    <source>
        <dbReference type="PROSITE" id="PS50113"/>
    </source>
</evidence>
<dbReference type="FunFam" id="3.30.565.10:FF:000010">
    <property type="entry name" value="Sensor histidine kinase RcsC"/>
    <property type="match status" value="1"/>
</dbReference>
<keyword evidence="8 17" id="KW-0812">Transmembrane</keyword>
<feature type="transmembrane region" description="Helical" evidence="17">
    <location>
        <begin position="66"/>
        <end position="83"/>
    </location>
</feature>
<dbReference type="PROSITE" id="PS50110">
    <property type="entry name" value="RESPONSE_REGULATORY"/>
    <property type="match status" value="1"/>
</dbReference>
<dbReference type="InterPro" id="IPR001610">
    <property type="entry name" value="PAC"/>
</dbReference>
<dbReference type="InterPro" id="IPR011006">
    <property type="entry name" value="CheY-like_superfamily"/>
</dbReference>
<dbReference type="SUPFAM" id="SSF55874">
    <property type="entry name" value="ATPase domain of HSP90 chaperone/DNA topoisomerase II/histidine kinase"/>
    <property type="match status" value="1"/>
</dbReference>
<dbReference type="Gene3D" id="3.30.565.10">
    <property type="entry name" value="Histidine kinase-like ATPase, C-terminal domain"/>
    <property type="match status" value="1"/>
</dbReference>
<dbReference type="Pfam" id="PF00072">
    <property type="entry name" value="Response_reg"/>
    <property type="match status" value="1"/>
</dbReference>
<feature type="domain" description="PAS" evidence="20">
    <location>
        <begin position="302"/>
        <end position="372"/>
    </location>
</feature>
<feature type="transmembrane region" description="Helical" evidence="17">
    <location>
        <begin position="120"/>
        <end position="146"/>
    </location>
</feature>
<dbReference type="EMBL" id="SWKR01000002">
    <property type="protein sequence ID" value="TKD50617.1"/>
    <property type="molecule type" value="Genomic_DNA"/>
</dbReference>
<dbReference type="InterPro" id="IPR004358">
    <property type="entry name" value="Sig_transdc_His_kin-like_C"/>
</dbReference>
<evidence type="ECO:0000259" key="20">
    <source>
        <dbReference type="PROSITE" id="PS50112"/>
    </source>
</evidence>
<dbReference type="GO" id="GO:0005886">
    <property type="term" value="C:plasma membrane"/>
    <property type="evidence" value="ECO:0007669"/>
    <property type="project" value="UniProtKB-SubCell"/>
</dbReference>
<feature type="transmembrane region" description="Helical" evidence="17">
    <location>
        <begin position="271"/>
        <end position="289"/>
    </location>
</feature>
<feature type="transmembrane region" description="Helical" evidence="17">
    <location>
        <begin position="158"/>
        <end position="177"/>
    </location>
</feature>
<keyword evidence="6 15" id="KW-0597">Phosphoprotein</keyword>
<dbReference type="Pfam" id="PF02518">
    <property type="entry name" value="HATPase_c"/>
    <property type="match status" value="1"/>
</dbReference>
<dbReference type="InterPro" id="IPR008207">
    <property type="entry name" value="Sig_transdc_His_kin_Hpt_dom"/>
</dbReference>
<dbReference type="InterPro" id="IPR013655">
    <property type="entry name" value="PAS_fold_3"/>
</dbReference>
<dbReference type="InterPro" id="IPR000700">
    <property type="entry name" value="PAS-assoc_C"/>
</dbReference>
<evidence type="ECO:0000256" key="8">
    <source>
        <dbReference type="ARBA" id="ARBA00022692"/>
    </source>
</evidence>
<evidence type="ECO:0000256" key="10">
    <source>
        <dbReference type="ARBA" id="ARBA00022840"/>
    </source>
</evidence>
<dbReference type="SMART" id="SM00091">
    <property type="entry name" value="PAS"/>
    <property type="match status" value="2"/>
</dbReference>
<evidence type="ECO:0000256" key="1">
    <source>
        <dbReference type="ARBA" id="ARBA00000085"/>
    </source>
</evidence>
<dbReference type="Pfam" id="PF00512">
    <property type="entry name" value="HisKA"/>
    <property type="match status" value="1"/>
</dbReference>
<dbReference type="SUPFAM" id="SSF55785">
    <property type="entry name" value="PYP-like sensor domain (PAS domain)"/>
    <property type="match status" value="2"/>
</dbReference>
<comment type="subcellular location">
    <subcellularLocation>
        <location evidence="2">Cell inner membrane</location>
        <topology evidence="2">Multi-pass membrane protein</topology>
    </subcellularLocation>
</comment>
<evidence type="ECO:0000256" key="13">
    <source>
        <dbReference type="ARBA" id="ARBA00023136"/>
    </source>
</evidence>
<dbReference type="EC" id="2.7.13.3" evidence="3"/>
<feature type="transmembrane region" description="Helical" evidence="17">
    <location>
        <begin position="44"/>
        <end position="59"/>
    </location>
</feature>
<dbReference type="PROSITE" id="PS50113">
    <property type="entry name" value="PAC"/>
    <property type="match status" value="2"/>
</dbReference>
<dbReference type="SUPFAM" id="SSF47384">
    <property type="entry name" value="Homodimeric domain of signal transducing histidine kinase"/>
    <property type="match status" value="1"/>
</dbReference>
<dbReference type="CDD" id="cd17546">
    <property type="entry name" value="REC_hyHK_CKI1_RcsC-like"/>
    <property type="match status" value="1"/>
</dbReference>
<keyword evidence="16" id="KW-0175">Coiled coil</keyword>
<evidence type="ECO:0000256" key="14">
    <source>
        <dbReference type="PROSITE-ProRule" id="PRU00110"/>
    </source>
</evidence>
<dbReference type="OrthoDB" id="9801651at2"/>
<dbReference type="Pfam" id="PF05231">
    <property type="entry name" value="MASE1"/>
    <property type="match status" value="1"/>
</dbReference>
<dbReference type="InterPro" id="IPR007895">
    <property type="entry name" value="MASE1"/>
</dbReference>
<comment type="catalytic activity">
    <reaction evidence="1">
        <text>ATP + protein L-histidine = ADP + protein N-phospho-L-histidine.</text>
        <dbReference type="EC" id="2.7.13.3"/>
    </reaction>
</comment>
<keyword evidence="12" id="KW-0902">Two-component regulatory system</keyword>
<dbReference type="InterPro" id="IPR001789">
    <property type="entry name" value="Sig_transdc_resp-reg_receiver"/>
</dbReference>
<dbReference type="CDD" id="cd16922">
    <property type="entry name" value="HATPase_EvgS-ArcB-TorS-like"/>
    <property type="match status" value="1"/>
</dbReference>
<comment type="caution">
    <text evidence="23">The sequence shown here is derived from an EMBL/GenBank/DDBJ whole genome shotgun (WGS) entry which is preliminary data.</text>
</comment>
<evidence type="ECO:0000256" key="15">
    <source>
        <dbReference type="PROSITE-ProRule" id="PRU00169"/>
    </source>
</evidence>
<gene>
    <name evidence="23" type="ORF">FBR43_07445</name>
</gene>
<keyword evidence="11 17" id="KW-1133">Transmembrane helix</keyword>
<dbReference type="Proteomes" id="UP000309138">
    <property type="component" value="Unassembled WGS sequence"/>
</dbReference>
<evidence type="ECO:0000256" key="11">
    <source>
        <dbReference type="ARBA" id="ARBA00022989"/>
    </source>
</evidence>
<dbReference type="PANTHER" id="PTHR43047">
    <property type="entry name" value="TWO-COMPONENT HISTIDINE PROTEIN KINASE"/>
    <property type="match status" value="1"/>
</dbReference>
<proteinExistence type="predicted"/>
<feature type="domain" description="PAC" evidence="21">
    <location>
        <begin position="375"/>
        <end position="425"/>
    </location>
</feature>
<dbReference type="InterPro" id="IPR036641">
    <property type="entry name" value="HPT_dom_sf"/>
</dbReference>
<evidence type="ECO:0000259" key="19">
    <source>
        <dbReference type="PROSITE" id="PS50110"/>
    </source>
</evidence>
<evidence type="ECO:0000256" key="12">
    <source>
        <dbReference type="ARBA" id="ARBA00023012"/>
    </source>
</evidence>
<evidence type="ECO:0000256" key="3">
    <source>
        <dbReference type="ARBA" id="ARBA00012438"/>
    </source>
</evidence>
<dbReference type="InterPro" id="IPR005467">
    <property type="entry name" value="His_kinase_dom"/>
</dbReference>
<dbReference type="InterPro" id="IPR003594">
    <property type="entry name" value="HATPase_dom"/>
</dbReference>
<dbReference type="PRINTS" id="PR00344">
    <property type="entry name" value="BCTRLSENSOR"/>
</dbReference>
<keyword evidence="7" id="KW-0808">Transferase</keyword>
<keyword evidence="24" id="KW-1185">Reference proteome</keyword>
<dbReference type="InterPro" id="IPR000014">
    <property type="entry name" value="PAS"/>
</dbReference>
<dbReference type="GO" id="GO:0009927">
    <property type="term" value="F:histidine phosphotransfer kinase activity"/>
    <property type="evidence" value="ECO:0007669"/>
    <property type="project" value="TreeGrafter"/>
</dbReference>
<feature type="domain" description="HPt" evidence="22">
    <location>
        <begin position="956"/>
        <end position="1051"/>
    </location>
</feature>
<evidence type="ECO:0000259" key="22">
    <source>
        <dbReference type="PROSITE" id="PS50894"/>
    </source>
</evidence>
<dbReference type="Pfam" id="PF08447">
    <property type="entry name" value="PAS_3"/>
    <property type="match status" value="2"/>
</dbReference>
<dbReference type="CDD" id="cd00082">
    <property type="entry name" value="HisKA"/>
    <property type="match status" value="1"/>
</dbReference>
<dbReference type="SUPFAM" id="SSF52172">
    <property type="entry name" value="CheY-like"/>
    <property type="match status" value="1"/>
</dbReference>
<feature type="transmembrane region" description="Helical" evidence="17">
    <location>
        <begin position="20"/>
        <end position="38"/>
    </location>
</feature>
<evidence type="ECO:0000256" key="9">
    <source>
        <dbReference type="ARBA" id="ARBA00022777"/>
    </source>
</evidence>
<evidence type="ECO:0000256" key="5">
    <source>
        <dbReference type="ARBA" id="ARBA00022519"/>
    </source>
</evidence>
<dbReference type="AlphaFoldDB" id="A0A4U1L1A6"/>
<accession>A0A4U1L1A6</accession>
<keyword evidence="4" id="KW-1003">Cell membrane</keyword>
<evidence type="ECO:0000256" key="2">
    <source>
        <dbReference type="ARBA" id="ARBA00004429"/>
    </source>
</evidence>
<dbReference type="InterPro" id="IPR035965">
    <property type="entry name" value="PAS-like_dom_sf"/>
</dbReference>
<dbReference type="SMART" id="SM00448">
    <property type="entry name" value="REC"/>
    <property type="match status" value="1"/>
</dbReference>
<dbReference type="InterPro" id="IPR036097">
    <property type="entry name" value="HisK_dim/P_sf"/>
</dbReference>
<evidence type="ECO:0000256" key="7">
    <source>
        <dbReference type="ARBA" id="ARBA00022679"/>
    </source>
</evidence>
<feature type="coiled-coil region" evidence="16">
    <location>
        <begin position="547"/>
        <end position="577"/>
    </location>
</feature>
<feature type="domain" description="Histidine kinase" evidence="18">
    <location>
        <begin position="577"/>
        <end position="794"/>
    </location>
</feature>
<dbReference type="SMART" id="SM00086">
    <property type="entry name" value="PAC"/>
    <property type="match status" value="2"/>
</dbReference>
<keyword evidence="10" id="KW-0067">ATP-binding</keyword>
<name>A0A4U1L1A6_9SPHN</name>
<feature type="transmembrane region" description="Helical" evidence="17">
    <location>
        <begin position="230"/>
        <end position="251"/>
    </location>
</feature>
<dbReference type="Pfam" id="PF01627">
    <property type="entry name" value="Hpt"/>
    <property type="match status" value="1"/>
</dbReference>
<dbReference type="SMART" id="SM00387">
    <property type="entry name" value="HATPase_c"/>
    <property type="match status" value="1"/>
</dbReference>
<feature type="modified residue" description="Phosphohistidine" evidence="14">
    <location>
        <position position="995"/>
    </location>
</feature>
<protein>
    <recommendedName>
        <fullName evidence="3">histidine kinase</fullName>
        <ecNumber evidence="3">2.7.13.3</ecNumber>
    </recommendedName>
</protein>
<dbReference type="GO" id="GO:0000155">
    <property type="term" value="F:phosphorelay sensor kinase activity"/>
    <property type="evidence" value="ECO:0007669"/>
    <property type="project" value="InterPro"/>
</dbReference>
<dbReference type="PROSITE" id="PS50109">
    <property type="entry name" value="HIS_KIN"/>
    <property type="match status" value="1"/>
</dbReference>
<evidence type="ECO:0000256" key="6">
    <source>
        <dbReference type="ARBA" id="ARBA00022553"/>
    </source>
</evidence>
<keyword evidence="10" id="KW-0547">Nucleotide-binding</keyword>
<reference evidence="23 24" key="1">
    <citation type="submission" date="2019-04" db="EMBL/GenBank/DDBJ databases">
        <authorList>
            <person name="Yang Y."/>
            <person name="Wei D."/>
        </authorList>
    </citation>
    <scope>NUCLEOTIDE SEQUENCE [LARGE SCALE GENOMIC DNA]</scope>
    <source>
        <strain evidence="23 24">L-1-4w-11</strain>
    </source>
</reference>
<evidence type="ECO:0000259" key="18">
    <source>
        <dbReference type="PROSITE" id="PS50109"/>
    </source>
</evidence>
<dbReference type="Gene3D" id="3.40.50.2300">
    <property type="match status" value="1"/>
</dbReference>
<dbReference type="NCBIfam" id="TIGR00229">
    <property type="entry name" value="sensory_box"/>
    <property type="match status" value="2"/>
</dbReference>
<evidence type="ECO:0000313" key="23">
    <source>
        <dbReference type="EMBL" id="TKD50617.1"/>
    </source>
</evidence>
<feature type="transmembrane region" description="Helical" evidence="17">
    <location>
        <begin position="89"/>
        <end position="108"/>
    </location>
</feature>
<organism evidence="23 24">
    <name type="scientific">Sphingomonas baiyangensis</name>
    <dbReference type="NCBI Taxonomy" id="2572576"/>
    <lineage>
        <taxon>Bacteria</taxon>
        <taxon>Pseudomonadati</taxon>
        <taxon>Pseudomonadota</taxon>
        <taxon>Alphaproteobacteria</taxon>
        <taxon>Sphingomonadales</taxon>
        <taxon>Sphingomonadaceae</taxon>
        <taxon>Sphingomonas</taxon>
    </lineage>
</organism>
<feature type="modified residue" description="4-aspartylphosphate" evidence="15">
    <location>
        <position position="864"/>
    </location>
</feature>
<sequence>MPSGAWGVNMRRSERGHRALVALLAFLNALAMIAVAPAARELSLIWPANALLIVILVHNGSAPARAIFAGVAAAAGAAFAVLGEAAVLPAAYAAANGVEVAIAAALLLRWGAPPHDLRALAIIVACVTASAVASTALATIATIAAGVPIDTSRATVKWLIVDLLSPVIILPGLLAVSRSDIARLGHRPVAARGAGIVALTTALALAIFATERQNGLYLLTPLGVFAAFRLRTLGAALSTLSIATVATIATFNDSGPIGAIAGERADQILTLHLFVGVVSLTAFPAAMLIEQWREGLRAVEAARRGFRLIAEHSSDIIVRVAADGTQRYISPAMQRVLGHAPAALEGLPFSELAHPDDRPRVDALIGLVLAEQGEAGAAYRVRASDNRYYWVEASLRFVADDGSPEIIADIRDISERRDAEQQAIRSAALIVERERVLEMAEAVARLGHWRLDAASKQLFWSPQVYRIYGLPTAYEPSLETLGTRMRAEDSAMVRAHVERALAEGVPFACEARLNHADGSGRWASIRGRAERAPNGKIMGLWGVVHDITEQVAAMDELREARRTAERALEAKANFTATISHEIRTPLTSILGAVALLRRSRGEAAIERGIATIEHAGRLLADIVDDVLLFSRLDEGRLVLDERPFEPAAVVEAVAAMFAQAADERGLSLVTDYAHPMPLQIGDPARVERVLTNLVGNAIKFTDRGSVSIGIATEPEAGRLRFTVEDSGIGIAADRAAAIFEPFTQADARVAVTYGGSGLGLAICRRLVEAMGGTIGLESETGRGSRFWFKLPLRPVAAADEAGAAAPRGLHVVLAEDNPTNRFLLAEMIRSLGHRVDTVADGAAALDAVLRGEATATPVDCLLLDLRMPVMDGFEACRRVRALGPVGRLPVYALTAGTGSEKMARAADAGFDAVLAKPVDLRTLDRLLRGGRSNQPNIERPPRATVCSDFEALSVLGDGARAKLLGMFVENLSTGAARIATAMAERDAAALASEAHALRGAAMSVGAHGLAQALGAIEQAGDAGGLPVELHEAFSHEVAETLRHIRQMLETRSYTE</sequence>
<keyword evidence="9" id="KW-0418">Kinase</keyword>
<dbReference type="Gene3D" id="2.10.70.100">
    <property type="match status" value="1"/>
</dbReference>
<feature type="domain" description="PAC" evidence="21">
    <location>
        <begin position="507"/>
        <end position="559"/>
    </location>
</feature>
<dbReference type="Gene3D" id="3.30.450.20">
    <property type="entry name" value="PAS domain"/>
    <property type="match status" value="2"/>
</dbReference>
<keyword evidence="5" id="KW-0997">Cell inner membrane</keyword>
<evidence type="ECO:0000256" key="17">
    <source>
        <dbReference type="SAM" id="Phobius"/>
    </source>
</evidence>
<evidence type="ECO:0000313" key="24">
    <source>
        <dbReference type="Proteomes" id="UP000309138"/>
    </source>
</evidence>
<dbReference type="PANTHER" id="PTHR43047:SF71">
    <property type="entry name" value="HISTIDINE KINASE CONTAINING CHEY-HOMOLOGOUS RECEIVER DOMAIN-RELATED"/>
    <property type="match status" value="1"/>
</dbReference>
<dbReference type="Gene3D" id="1.20.120.160">
    <property type="entry name" value="HPT domain"/>
    <property type="match status" value="1"/>
</dbReference>
<dbReference type="PROSITE" id="PS50894">
    <property type="entry name" value="HPT"/>
    <property type="match status" value="1"/>
</dbReference>
<dbReference type="InterPro" id="IPR003661">
    <property type="entry name" value="HisK_dim/P_dom"/>
</dbReference>
<keyword evidence="13 17" id="KW-0472">Membrane</keyword>
<evidence type="ECO:0000256" key="4">
    <source>
        <dbReference type="ARBA" id="ARBA00022475"/>
    </source>
</evidence>
<evidence type="ECO:0000256" key="16">
    <source>
        <dbReference type="SAM" id="Coils"/>
    </source>
</evidence>
<dbReference type="SUPFAM" id="SSF47226">
    <property type="entry name" value="Histidine-containing phosphotransfer domain, HPT domain"/>
    <property type="match status" value="1"/>
</dbReference>
<dbReference type="CDD" id="cd00130">
    <property type="entry name" value="PAS"/>
    <property type="match status" value="2"/>
</dbReference>
<feature type="transmembrane region" description="Helical" evidence="17">
    <location>
        <begin position="189"/>
        <end position="210"/>
    </location>
</feature>
<feature type="domain" description="Response regulatory" evidence="19">
    <location>
        <begin position="810"/>
        <end position="931"/>
    </location>
</feature>
<dbReference type="SMART" id="SM00388">
    <property type="entry name" value="HisKA"/>
    <property type="match status" value="1"/>
</dbReference>
<dbReference type="InterPro" id="IPR036890">
    <property type="entry name" value="HATPase_C_sf"/>
</dbReference>